<dbReference type="InterPro" id="IPR015422">
    <property type="entry name" value="PyrdxlP-dep_Trfase_small"/>
</dbReference>
<dbReference type="PROSITE" id="PS00600">
    <property type="entry name" value="AA_TRANSFER_CLASS_3"/>
    <property type="match status" value="1"/>
</dbReference>
<dbReference type="InterPro" id="IPR015421">
    <property type="entry name" value="PyrdxlP-dep_Trfase_major"/>
</dbReference>
<dbReference type="GO" id="GO:0008483">
    <property type="term" value="F:transaminase activity"/>
    <property type="evidence" value="ECO:0007669"/>
    <property type="project" value="UniProtKB-KW"/>
</dbReference>
<dbReference type="FunFam" id="3.40.640.10:FF:000013">
    <property type="entry name" value="4-aminobutyrate aminotransferase"/>
    <property type="match status" value="1"/>
</dbReference>
<dbReference type="Gene3D" id="3.40.640.10">
    <property type="entry name" value="Type I PLP-dependent aspartate aminotransferase-like (Major domain)"/>
    <property type="match status" value="1"/>
</dbReference>
<dbReference type="AlphaFoldDB" id="A0A7V3NTA8"/>
<dbReference type="PANTHER" id="PTHR11986:SF58">
    <property type="entry name" value="LEUCINE_METHIONINE RACEMASE"/>
    <property type="match status" value="1"/>
</dbReference>
<keyword evidence="4 7" id="KW-0808">Transferase</keyword>
<dbReference type="SUPFAM" id="SSF53383">
    <property type="entry name" value="PLP-dependent transferases"/>
    <property type="match status" value="1"/>
</dbReference>
<evidence type="ECO:0000256" key="2">
    <source>
        <dbReference type="ARBA" id="ARBA00008954"/>
    </source>
</evidence>
<dbReference type="NCBIfam" id="NF004426">
    <property type="entry name" value="PRK05769.1"/>
    <property type="match status" value="1"/>
</dbReference>
<evidence type="ECO:0000256" key="1">
    <source>
        <dbReference type="ARBA" id="ARBA00001933"/>
    </source>
</evidence>
<dbReference type="CDD" id="cd00610">
    <property type="entry name" value="OAT_like"/>
    <property type="match status" value="1"/>
</dbReference>
<evidence type="ECO:0000313" key="7">
    <source>
        <dbReference type="EMBL" id="HGB35365.1"/>
    </source>
</evidence>
<evidence type="ECO:0000256" key="3">
    <source>
        <dbReference type="ARBA" id="ARBA00022576"/>
    </source>
</evidence>
<protein>
    <submittedName>
        <fullName evidence="7">Acetyl ornithine aminotransferase family protein</fullName>
    </submittedName>
</protein>
<dbReference type="EMBL" id="DTGD01000019">
    <property type="protein sequence ID" value="HGB35365.1"/>
    <property type="molecule type" value="Genomic_DNA"/>
</dbReference>
<keyword evidence="5 6" id="KW-0663">Pyridoxal phosphate</keyword>
<dbReference type="Pfam" id="PF00202">
    <property type="entry name" value="Aminotran_3"/>
    <property type="match status" value="1"/>
</dbReference>
<dbReference type="InterPro" id="IPR050103">
    <property type="entry name" value="Class-III_PLP-dep_AT"/>
</dbReference>
<evidence type="ECO:0000256" key="5">
    <source>
        <dbReference type="ARBA" id="ARBA00022898"/>
    </source>
</evidence>
<dbReference type="InterPro" id="IPR049704">
    <property type="entry name" value="Aminotrans_3_PPA_site"/>
</dbReference>
<sequence length="440" mass="48936">MPLKPEIKTPLPGPKAKELLKRDEEYISPSYTRTYPAVIERGEGVWVYDVDGNRFLDMAAGIAVLTTGHCHPEIVKAVQEQVGKLIHMSGTDFYYPYQIELAEKLAEIAPGSKNKRVFFSNSGTEANEAALKLARYKTRRPIFIAFLGAFHGRTFGSMSISASKAIHRRYFSPLLPQVVHVPYPNPYRPIFGVREEKLSDTIIDYIENFVFTTIAPPEEVAAFVFEPIQGEGGYVVPPSDFFKKLKALADKYDILLIDDEVQAGMGRTGRMFAIEHFDIIPDIVTVAKGIASGFPLGATIARKSLMDWESGTHASTFGGNPVSCVAALKTIELLENGLIENARRVGEYLKSELLKLKDEFEFIGDVRGLGLMIGVEIVKDKTSKTPDAKLRNKIVDECFYKGLLLLGAGPNTVRWCPALIVTKEEIDTALEIFREVLKKI</sequence>
<comment type="caution">
    <text evidence="7">The sequence shown here is derived from an EMBL/GenBank/DDBJ whole genome shotgun (WGS) entry which is preliminary data.</text>
</comment>
<keyword evidence="3 7" id="KW-0032">Aminotransferase</keyword>
<proteinExistence type="inferred from homology"/>
<organism evidence="7">
    <name type="scientific">candidate division WOR-3 bacterium</name>
    <dbReference type="NCBI Taxonomy" id="2052148"/>
    <lineage>
        <taxon>Bacteria</taxon>
        <taxon>Bacteria division WOR-3</taxon>
    </lineage>
</organism>
<comment type="similarity">
    <text evidence="2 6">Belongs to the class-III pyridoxal-phosphate-dependent aminotransferase family.</text>
</comment>
<dbReference type="Gene3D" id="3.90.1150.10">
    <property type="entry name" value="Aspartate Aminotransferase, domain 1"/>
    <property type="match status" value="1"/>
</dbReference>
<comment type="cofactor">
    <cofactor evidence="1">
        <name>pyridoxal 5'-phosphate</name>
        <dbReference type="ChEBI" id="CHEBI:597326"/>
    </cofactor>
</comment>
<dbReference type="InterPro" id="IPR015424">
    <property type="entry name" value="PyrdxlP-dep_Trfase"/>
</dbReference>
<evidence type="ECO:0000256" key="6">
    <source>
        <dbReference type="RuleBase" id="RU003560"/>
    </source>
</evidence>
<reference evidence="7" key="1">
    <citation type="journal article" date="2020" name="mSystems">
        <title>Genome- and Community-Level Interaction Insights into Carbon Utilization and Element Cycling Functions of Hydrothermarchaeota in Hydrothermal Sediment.</title>
        <authorList>
            <person name="Zhou Z."/>
            <person name="Liu Y."/>
            <person name="Xu W."/>
            <person name="Pan J."/>
            <person name="Luo Z.H."/>
            <person name="Li M."/>
        </authorList>
    </citation>
    <scope>NUCLEOTIDE SEQUENCE [LARGE SCALE GENOMIC DNA]</scope>
    <source>
        <strain evidence="7">SpSt-754</strain>
    </source>
</reference>
<dbReference type="PIRSF" id="PIRSF000521">
    <property type="entry name" value="Transaminase_4ab_Lys_Orn"/>
    <property type="match status" value="1"/>
</dbReference>
<evidence type="ECO:0000256" key="4">
    <source>
        <dbReference type="ARBA" id="ARBA00022679"/>
    </source>
</evidence>
<dbReference type="GO" id="GO:0030170">
    <property type="term" value="F:pyridoxal phosphate binding"/>
    <property type="evidence" value="ECO:0007669"/>
    <property type="project" value="InterPro"/>
</dbReference>
<dbReference type="InterPro" id="IPR005814">
    <property type="entry name" value="Aminotrans_3"/>
</dbReference>
<name>A0A7V3NTA8_UNCW3</name>
<dbReference type="PANTHER" id="PTHR11986">
    <property type="entry name" value="AMINOTRANSFERASE CLASS III"/>
    <property type="match status" value="1"/>
</dbReference>
<dbReference type="GO" id="GO:0042802">
    <property type="term" value="F:identical protein binding"/>
    <property type="evidence" value="ECO:0007669"/>
    <property type="project" value="TreeGrafter"/>
</dbReference>
<gene>
    <name evidence="7" type="ORF">ENV38_00450</name>
</gene>
<accession>A0A7V3NTA8</accession>